<dbReference type="PANTHER" id="PTHR42973">
    <property type="entry name" value="BINDING OXIDOREDUCTASE, PUTATIVE (AFU_ORTHOLOGUE AFUA_1G17690)-RELATED"/>
    <property type="match status" value="1"/>
</dbReference>
<feature type="signal peptide" evidence="6">
    <location>
        <begin position="1"/>
        <end position="22"/>
    </location>
</feature>
<dbReference type="InterPro" id="IPR006093">
    <property type="entry name" value="Oxy_OxRdtase_FAD_BS"/>
</dbReference>
<proteinExistence type="inferred from homology"/>
<keyword evidence="6" id="KW-0732">Signal</keyword>
<accession>A0A7H8QNI6</accession>
<evidence type="ECO:0000313" key="8">
    <source>
        <dbReference type="EMBL" id="QKX55520.1"/>
    </source>
</evidence>
<comment type="cofactor">
    <cofactor evidence="1">
        <name>FAD</name>
        <dbReference type="ChEBI" id="CHEBI:57692"/>
    </cofactor>
</comment>
<dbReference type="GO" id="GO:0071949">
    <property type="term" value="F:FAD binding"/>
    <property type="evidence" value="ECO:0007669"/>
    <property type="project" value="InterPro"/>
</dbReference>
<dbReference type="Gene3D" id="3.30.465.10">
    <property type="match status" value="2"/>
</dbReference>
<dbReference type="InterPro" id="IPR050416">
    <property type="entry name" value="FAD-linked_Oxidoreductase"/>
</dbReference>
<feature type="domain" description="FAD-binding PCMH-type" evidence="7">
    <location>
        <begin position="110"/>
        <end position="290"/>
    </location>
</feature>
<dbReference type="InterPro" id="IPR012951">
    <property type="entry name" value="BBE"/>
</dbReference>
<evidence type="ECO:0000256" key="5">
    <source>
        <dbReference type="ARBA" id="ARBA00023002"/>
    </source>
</evidence>
<evidence type="ECO:0000313" key="9">
    <source>
        <dbReference type="Proteomes" id="UP000509510"/>
    </source>
</evidence>
<evidence type="ECO:0000256" key="1">
    <source>
        <dbReference type="ARBA" id="ARBA00001974"/>
    </source>
</evidence>
<evidence type="ECO:0000256" key="6">
    <source>
        <dbReference type="SAM" id="SignalP"/>
    </source>
</evidence>
<dbReference type="RefSeq" id="XP_035341698.1">
    <property type="nucleotide sequence ID" value="XM_035485805.1"/>
</dbReference>
<dbReference type="InterPro" id="IPR036318">
    <property type="entry name" value="FAD-bd_PCMH-like_sf"/>
</dbReference>
<name>A0A7H8QNI6_TALRU</name>
<dbReference type="SUPFAM" id="SSF56176">
    <property type="entry name" value="FAD-binding/transporter-associated domain-like"/>
    <property type="match status" value="1"/>
</dbReference>
<dbReference type="PROSITE" id="PS00862">
    <property type="entry name" value="OX2_COVAL_FAD"/>
    <property type="match status" value="1"/>
</dbReference>
<protein>
    <recommendedName>
        <fullName evidence="7">FAD-binding PCMH-type domain-containing protein</fullName>
    </recommendedName>
</protein>
<reference evidence="9" key="1">
    <citation type="submission" date="2020-06" db="EMBL/GenBank/DDBJ databases">
        <title>A chromosome-scale genome assembly of Talaromyces rugulosus W13939.</title>
        <authorList>
            <person name="Wang B."/>
            <person name="Guo L."/>
            <person name="Ye K."/>
            <person name="Wang L."/>
        </authorList>
    </citation>
    <scope>NUCLEOTIDE SEQUENCE [LARGE SCALE GENOMIC DNA]</scope>
    <source>
        <strain evidence="9">W13939</strain>
    </source>
</reference>
<dbReference type="Pfam" id="PF08031">
    <property type="entry name" value="BBE"/>
    <property type="match status" value="1"/>
</dbReference>
<dbReference type="Pfam" id="PF01565">
    <property type="entry name" value="FAD_binding_4"/>
    <property type="match status" value="1"/>
</dbReference>
<keyword evidence="4" id="KW-0274">FAD</keyword>
<comment type="similarity">
    <text evidence="2">Belongs to the oxygen-dependent FAD-linked oxidoreductase family.</text>
</comment>
<dbReference type="InterPro" id="IPR016166">
    <property type="entry name" value="FAD-bd_PCMH"/>
</dbReference>
<keyword evidence="5" id="KW-0560">Oxidoreductase</keyword>
<evidence type="ECO:0000256" key="3">
    <source>
        <dbReference type="ARBA" id="ARBA00022630"/>
    </source>
</evidence>
<keyword evidence="3" id="KW-0285">Flavoprotein</keyword>
<dbReference type="InterPro" id="IPR016169">
    <property type="entry name" value="FAD-bd_PCMH_sub2"/>
</dbReference>
<dbReference type="GeneID" id="55990121"/>
<evidence type="ECO:0000259" key="7">
    <source>
        <dbReference type="PROSITE" id="PS51387"/>
    </source>
</evidence>
<dbReference type="KEGG" id="trg:TRUGW13939_02614"/>
<sequence>MYGFLIFLFSYLTSFNWQYITATPYQNCKLLPSSPQWPSIAQWQALNESTSGRLLAPSPLCTACHLPFNNVSCAAVGAQWANSSWHAENPWSADYNDNSCLPDSTASCSALGYPAYVVEAHGASDVQAALNFARRTGVRLIVKGTGHDFSSRSSGPGSLSIWTHHIRGVNVTRKDPRAMAYGGVASVEIAAGMQWKDVYATAISHNLTVVGGGDPNVGIGGWILGGGHSPVSSRYGMGADQVLEMEVVTADGEYRVVNETSHSDLFWALRGGGGSTYAVLLSVTVIAYERLPTIGYRFSYDTVADSDTFWSLAAYFHQQLSRLSDAGAMGYYYVVPAAPSSNNSSDNIGTISGFWLFPEKTLKEVGDIMSPMENYMLSSPPWAEDTITGDKKVVEWTDFLTEFSQNEPQTVGFDVRLGSWLLDETALSRPLETLKTQLRKSTPPPWELLGHLVAGKGVQNATVPGGSNAVSPHWRNAYSHVVIPRKLSFLDTAAKTAMTTSLRTEANPALMDLAPESGAYANEADPTISGNWQRIFFGNNYPRLLALKEKWDPEGVFWCKSCVGQELWEVVDGPDEEDRSEWGVGQIGGRICRK</sequence>
<dbReference type="PROSITE" id="PS51387">
    <property type="entry name" value="FAD_PCMH"/>
    <property type="match status" value="1"/>
</dbReference>
<organism evidence="8 9">
    <name type="scientific">Talaromyces rugulosus</name>
    <name type="common">Penicillium rugulosum</name>
    <dbReference type="NCBI Taxonomy" id="121627"/>
    <lineage>
        <taxon>Eukaryota</taxon>
        <taxon>Fungi</taxon>
        <taxon>Dikarya</taxon>
        <taxon>Ascomycota</taxon>
        <taxon>Pezizomycotina</taxon>
        <taxon>Eurotiomycetes</taxon>
        <taxon>Eurotiomycetidae</taxon>
        <taxon>Eurotiales</taxon>
        <taxon>Trichocomaceae</taxon>
        <taxon>Talaromyces</taxon>
        <taxon>Talaromyces sect. Islandici</taxon>
    </lineage>
</organism>
<dbReference type="Proteomes" id="UP000509510">
    <property type="component" value="Chromosome II"/>
</dbReference>
<dbReference type="GO" id="GO:0016491">
    <property type="term" value="F:oxidoreductase activity"/>
    <property type="evidence" value="ECO:0007669"/>
    <property type="project" value="UniProtKB-KW"/>
</dbReference>
<dbReference type="OrthoDB" id="4217569at2759"/>
<dbReference type="InterPro" id="IPR006094">
    <property type="entry name" value="Oxid_FAD_bind_N"/>
</dbReference>
<evidence type="ECO:0000256" key="4">
    <source>
        <dbReference type="ARBA" id="ARBA00022827"/>
    </source>
</evidence>
<dbReference type="PANTHER" id="PTHR42973:SF39">
    <property type="entry name" value="FAD-BINDING PCMH-TYPE DOMAIN-CONTAINING PROTEIN"/>
    <property type="match status" value="1"/>
</dbReference>
<evidence type="ECO:0000256" key="2">
    <source>
        <dbReference type="ARBA" id="ARBA00005466"/>
    </source>
</evidence>
<keyword evidence="9" id="KW-1185">Reference proteome</keyword>
<gene>
    <name evidence="8" type="ORF">TRUGW13939_02614</name>
</gene>
<dbReference type="AlphaFoldDB" id="A0A7H8QNI6"/>
<feature type="chain" id="PRO_5028926964" description="FAD-binding PCMH-type domain-containing protein" evidence="6">
    <location>
        <begin position="23"/>
        <end position="594"/>
    </location>
</feature>
<dbReference type="EMBL" id="CP055899">
    <property type="protein sequence ID" value="QKX55520.1"/>
    <property type="molecule type" value="Genomic_DNA"/>
</dbReference>